<feature type="repeat" description="WD" evidence="3">
    <location>
        <begin position="983"/>
        <end position="1024"/>
    </location>
</feature>
<dbReference type="Proteomes" id="UP000663846">
    <property type="component" value="Unassembled WGS sequence"/>
</dbReference>
<dbReference type="PRINTS" id="PR00320">
    <property type="entry name" value="GPROTEINBRPT"/>
</dbReference>
<dbReference type="PANTHER" id="PTHR10039:SF17">
    <property type="entry name" value="FUNGAL STAND N-TERMINAL GOODBYE DOMAIN-CONTAINING PROTEIN-RELATED"/>
    <property type="match status" value="1"/>
</dbReference>
<protein>
    <recommendedName>
        <fullName evidence="4">Nephrocystin 3-like N-terminal domain-containing protein</fullName>
    </recommendedName>
</protein>
<comment type="caution">
    <text evidence="5">The sequence shown here is derived from an EMBL/GenBank/DDBJ whole genome shotgun (WGS) entry which is preliminary data.</text>
</comment>
<dbReference type="SMART" id="SM00320">
    <property type="entry name" value="WD40"/>
    <property type="match status" value="3"/>
</dbReference>
<keyword evidence="1 3" id="KW-0853">WD repeat</keyword>
<evidence type="ECO:0000256" key="1">
    <source>
        <dbReference type="ARBA" id="ARBA00022574"/>
    </source>
</evidence>
<evidence type="ECO:0000256" key="3">
    <source>
        <dbReference type="PROSITE-ProRule" id="PRU00221"/>
    </source>
</evidence>
<dbReference type="InterPro" id="IPR015943">
    <property type="entry name" value="WD40/YVTN_repeat-like_dom_sf"/>
</dbReference>
<dbReference type="EMBL" id="CAJMWS010000597">
    <property type="protein sequence ID" value="CAE6454116.1"/>
    <property type="molecule type" value="Genomic_DNA"/>
</dbReference>
<dbReference type="AlphaFoldDB" id="A0A8H3GK47"/>
<dbReference type="InterPro" id="IPR019775">
    <property type="entry name" value="WD40_repeat_CS"/>
</dbReference>
<dbReference type="PROSITE" id="PS00678">
    <property type="entry name" value="WD_REPEATS_1"/>
    <property type="match status" value="1"/>
</dbReference>
<dbReference type="Gene3D" id="3.40.50.300">
    <property type="entry name" value="P-loop containing nucleotide triphosphate hydrolases"/>
    <property type="match status" value="1"/>
</dbReference>
<dbReference type="InterPro" id="IPR056884">
    <property type="entry name" value="NPHP3-like_N"/>
</dbReference>
<dbReference type="InterPro" id="IPR036322">
    <property type="entry name" value="WD40_repeat_dom_sf"/>
</dbReference>
<evidence type="ECO:0000256" key="2">
    <source>
        <dbReference type="ARBA" id="ARBA00022737"/>
    </source>
</evidence>
<feature type="repeat" description="WD" evidence="3">
    <location>
        <begin position="897"/>
        <end position="938"/>
    </location>
</feature>
<proteinExistence type="predicted"/>
<gene>
    <name evidence="5" type="ORF">RDB_LOCUS149315</name>
</gene>
<dbReference type="SUPFAM" id="SSF50978">
    <property type="entry name" value="WD40 repeat-like"/>
    <property type="match status" value="1"/>
</dbReference>
<dbReference type="Pfam" id="PF24883">
    <property type="entry name" value="NPHP3_N"/>
    <property type="match status" value="1"/>
</dbReference>
<dbReference type="Gene3D" id="2.130.10.10">
    <property type="entry name" value="YVTN repeat-like/Quinoprotein amine dehydrogenase"/>
    <property type="match status" value="1"/>
</dbReference>
<reference evidence="5" key="1">
    <citation type="submission" date="2021-01" db="EMBL/GenBank/DDBJ databases">
        <authorList>
            <person name="Kaushik A."/>
        </authorList>
    </citation>
    <scope>NUCLEOTIDE SEQUENCE</scope>
    <source>
        <strain evidence="5">AG1-1C</strain>
    </source>
</reference>
<organism evidence="5 6">
    <name type="scientific">Rhizoctonia solani</name>
    <dbReference type="NCBI Taxonomy" id="456999"/>
    <lineage>
        <taxon>Eukaryota</taxon>
        <taxon>Fungi</taxon>
        <taxon>Dikarya</taxon>
        <taxon>Basidiomycota</taxon>
        <taxon>Agaricomycotina</taxon>
        <taxon>Agaricomycetes</taxon>
        <taxon>Cantharellales</taxon>
        <taxon>Ceratobasidiaceae</taxon>
        <taxon>Rhizoctonia</taxon>
    </lineage>
</organism>
<dbReference type="InterPro" id="IPR027417">
    <property type="entry name" value="P-loop_NTPase"/>
</dbReference>
<dbReference type="Pfam" id="PF00400">
    <property type="entry name" value="WD40"/>
    <property type="match status" value="2"/>
</dbReference>
<dbReference type="InterPro" id="IPR020472">
    <property type="entry name" value="WD40_PAC1"/>
</dbReference>
<sequence length="1026" mass="114458">MKMAPDVEVSSGRTDPSSRLSARIYVDDELVCNLPSILGTQSLRWSGLLCCDVTATSEVSVRLCKSVNNKARYFNYPAYTVSEVDEETGESALELPAAAWVVTVKILNPAIAEQLYPDQLDKFNAIDGAYDSLESYATVKYLFKNALKFASIVAEARPESPAKVSFLIYMKAWELLDQQAQLDDTIRAILRGLIRIRDIVDITSQASSSILVTSIEQAKEPIKGILALLEDVSVYMFDQYTRNDLAHVPAEDMEADNKYDVEAYLGRLEDLQTMFFASWSPATASSTNNIGVVDDEYLDELQQNNQDMTDRPMRAMDPYEMLSLLRPMDPSGYDPRQACMDGTREVVLNKIITWTQNRDSSEGLMWICGQIGMGKTAIATSLCQRLDKARALAGSFFCRRDDPNLNDPLRMINNLVHDIALRCPAYAEQVANAIRANRMLCNSHLDLRYEGLIKKPLEMLKSLPLHTTLAVLVDGFDECGGYESRQQVLKLLYNMSQLVPWLKIIITARPVGDIQECFQDVCPDEPVIHLQNYDASPDISIYIHGKLGQHAEREQWPSNSIEKLCDLAQGVFLWAATTVNYIKKSNFPALPRLQKVLSNRESAVTHSLDALYRGALKTIIDDDEAEIKAVYLRCIGAILATSERDPLSIPDLQYLLLVAKDLDQLTLELVIRNLAPLLLETDGKRLGIHHTSFRDFVTNPMRSGEYHIQLDKYEADPTACCLDLMQRDLRFNICKLETSHLLNSEVSDLRHRIQSNIGPALKYACIHWVDHFVSSPNQALVGVLKQFMEGPQMMYWIEVLSFLGRLDVAVTGLSKLGSLELTKFNFWNLIASWASDAHRFVLTFYNTIASSTPHLYISALAFSPDKSLTAQRMRPYFPNTITIPSGAGSGWHPCVKVITHQQAAQSLSLSPDGSRVILGYSDGSLDMWDLQTGARIGEVLVGHKDSVACVVVSSNGYHVASGSFDTTVRVWDTSGDLKSSKVLVGHSGPVHTVAFSPDSTILASGSSDKTIQLWDTRGTRQYMYGQ</sequence>
<accession>A0A8H3GK47</accession>
<evidence type="ECO:0000313" key="6">
    <source>
        <dbReference type="Proteomes" id="UP000663846"/>
    </source>
</evidence>
<dbReference type="InterPro" id="IPR001680">
    <property type="entry name" value="WD40_rpt"/>
</dbReference>
<dbReference type="PANTHER" id="PTHR10039">
    <property type="entry name" value="AMELOGENIN"/>
    <property type="match status" value="1"/>
</dbReference>
<name>A0A8H3GK47_9AGAM</name>
<feature type="repeat" description="WD" evidence="3">
    <location>
        <begin position="940"/>
        <end position="972"/>
    </location>
</feature>
<keyword evidence="2" id="KW-0677">Repeat</keyword>
<dbReference type="PROSITE" id="PS50294">
    <property type="entry name" value="WD_REPEATS_REGION"/>
    <property type="match status" value="3"/>
</dbReference>
<dbReference type="PROSITE" id="PS50082">
    <property type="entry name" value="WD_REPEATS_2"/>
    <property type="match status" value="3"/>
</dbReference>
<feature type="domain" description="Nephrocystin 3-like N-terminal" evidence="4">
    <location>
        <begin position="345"/>
        <end position="509"/>
    </location>
</feature>
<dbReference type="SUPFAM" id="SSF52540">
    <property type="entry name" value="P-loop containing nucleoside triphosphate hydrolases"/>
    <property type="match status" value="1"/>
</dbReference>
<evidence type="ECO:0000313" key="5">
    <source>
        <dbReference type="EMBL" id="CAE6454116.1"/>
    </source>
</evidence>
<evidence type="ECO:0000259" key="4">
    <source>
        <dbReference type="Pfam" id="PF24883"/>
    </source>
</evidence>